<protein>
    <recommendedName>
        <fullName evidence="4">PDZ domain-containing protein</fullName>
    </recommendedName>
</protein>
<reference evidence="5 6" key="1">
    <citation type="submission" date="2024-11" db="EMBL/GenBank/DDBJ databases">
        <title>Chromosome-level genome assembly of Eucalyptus globulus Labill. provides insights into its genome evolution.</title>
        <authorList>
            <person name="Li X."/>
        </authorList>
    </citation>
    <scope>NUCLEOTIDE SEQUENCE [LARGE SCALE GENOMIC DNA]</scope>
    <source>
        <strain evidence="5">CL2024</strain>
        <tissue evidence="5">Fresh tender leaves</tissue>
    </source>
</reference>
<keyword evidence="3" id="KW-0378">Hydrolase</keyword>
<evidence type="ECO:0000256" key="2">
    <source>
        <dbReference type="ARBA" id="ARBA00022670"/>
    </source>
</evidence>
<dbReference type="Pfam" id="PF13365">
    <property type="entry name" value="Trypsin_2"/>
    <property type="match status" value="1"/>
</dbReference>
<keyword evidence="6" id="KW-1185">Reference proteome</keyword>
<dbReference type="PANTHER" id="PTHR22939">
    <property type="entry name" value="SERINE PROTEASE FAMILY S1C HTRA-RELATED"/>
    <property type="match status" value="1"/>
</dbReference>
<organism evidence="5 6">
    <name type="scientific">Eucalyptus globulus</name>
    <name type="common">Tasmanian blue gum</name>
    <dbReference type="NCBI Taxonomy" id="34317"/>
    <lineage>
        <taxon>Eukaryota</taxon>
        <taxon>Viridiplantae</taxon>
        <taxon>Streptophyta</taxon>
        <taxon>Embryophyta</taxon>
        <taxon>Tracheophyta</taxon>
        <taxon>Spermatophyta</taxon>
        <taxon>Magnoliopsida</taxon>
        <taxon>eudicotyledons</taxon>
        <taxon>Gunneridae</taxon>
        <taxon>Pentapetalae</taxon>
        <taxon>rosids</taxon>
        <taxon>malvids</taxon>
        <taxon>Myrtales</taxon>
        <taxon>Myrtaceae</taxon>
        <taxon>Myrtoideae</taxon>
        <taxon>Eucalypteae</taxon>
        <taxon>Eucalyptus</taxon>
    </lineage>
</organism>
<evidence type="ECO:0000259" key="4">
    <source>
        <dbReference type="PROSITE" id="PS50106"/>
    </source>
</evidence>
<dbReference type="PROSITE" id="PS50106">
    <property type="entry name" value="PDZ"/>
    <property type="match status" value="1"/>
</dbReference>
<comment type="caution">
    <text evidence="5">The sequence shown here is derived from an EMBL/GenBank/DDBJ whole genome shotgun (WGS) entry which is preliminary data.</text>
</comment>
<dbReference type="SUPFAM" id="SSF50156">
    <property type="entry name" value="PDZ domain-like"/>
    <property type="match status" value="1"/>
</dbReference>
<dbReference type="SMART" id="SM00228">
    <property type="entry name" value="PDZ"/>
    <property type="match status" value="1"/>
</dbReference>
<keyword evidence="2" id="KW-0645">Protease</keyword>
<evidence type="ECO:0000313" key="5">
    <source>
        <dbReference type="EMBL" id="KAL3728297.1"/>
    </source>
</evidence>
<evidence type="ECO:0000256" key="3">
    <source>
        <dbReference type="ARBA" id="ARBA00022801"/>
    </source>
</evidence>
<dbReference type="GO" id="GO:0008233">
    <property type="term" value="F:peptidase activity"/>
    <property type="evidence" value="ECO:0007669"/>
    <property type="project" value="UniProtKB-KW"/>
</dbReference>
<dbReference type="AlphaFoldDB" id="A0ABD3JML7"/>
<name>A0ABD3JML7_EUCGL</name>
<dbReference type="Proteomes" id="UP001634007">
    <property type="component" value="Unassembled WGS sequence"/>
</dbReference>
<dbReference type="EMBL" id="JBJKBG010000008">
    <property type="protein sequence ID" value="KAL3728297.1"/>
    <property type="molecule type" value="Genomic_DNA"/>
</dbReference>
<dbReference type="InterPro" id="IPR001478">
    <property type="entry name" value="PDZ"/>
</dbReference>
<feature type="domain" description="PDZ" evidence="4">
    <location>
        <begin position="330"/>
        <end position="365"/>
    </location>
</feature>
<dbReference type="InterPro" id="IPR001940">
    <property type="entry name" value="Peptidase_S1C"/>
</dbReference>
<gene>
    <name evidence="5" type="ORF">ACJRO7_032966</name>
</gene>
<evidence type="ECO:0000256" key="1">
    <source>
        <dbReference type="ARBA" id="ARBA00010541"/>
    </source>
</evidence>
<dbReference type="InterPro" id="IPR036034">
    <property type="entry name" value="PDZ_sf"/>
</dbReference>
<comment type="similarity">
    <text evidence="1">Belongs to the peptidase S1C family.</text>
</comment>
<dbReference type="PANTHER" id="PTHR22939:SF125">
    <property type="entry name" value="PROTEASE DO-LIKE 14-RELATED"/>
    <property type="match status" value="1"/>
</dbReference>
<dbReference type="Gene3D" id="2.40.10.120">
    <property type="match status" value="1"/>
</dbReference>
<dbReference type="InterPro" id="IPR009003">
    <property type="entry name" value="Peptidase_S1_PA"/>
</dbReference>
<proteinExistence type="inferred from homology"/>
<sequence length="408" mass="44290">MARIAVAGTWLFHGYASKPKPSVSTPAQLHKEFTPALPAFFSLNRQRLEVLPPKSLQTSLIRCYDTNKAASAKSEENATPNKGYFRSIIAEAAAGITPAVVHLYARQGQDENFGSGAVIHEDGYILTCSHIFFDKTNMVRSSNGEVLVRLQEADKVIKGQVVDAYVDLDIAIIKIDPPSSSLSTAKVGSSSKLRPGDWAIAMGSPLSLPNTVTLGIFSHVCRTSKDISDGGMHVEYLQTDCAINPGNSGGPLCNVDGEVVGVSVETMDLQKASGVSFAVPVDFISAIIKPFQNFQSPQRPDFGWVVRNVSKKDSEGLEKHHPISRYADEGVFVQSVIEGSPAKCAGIQDRDVIVEFNGKRVRDITEMMDAMGERSGKPVEVLVKRTRDGRDASVRLTITFQEKPVARL</sequence>
<dbReference type="GO" id="GO:0006508">
    <property type="term" value="P:proteolysis"/>
    <property type="evidence" value="ECO:0007669"/>
    <property type="project" value="UniProtKB-KW"/>
</dbReference>
<accession>A0ABD3JML7</accession>
<dbReference type="Pfam" id="PF13180">
    <property type="entry name" value="PDZ_2"/>
    <property type="match status" value="1"/>
</dbReference>
<dbReference type="Gene3D" id="2.30.42.10">
    <property type="match status" value="1"/>
</dbReference>
<evidence type="ECO:0000313" key="6">
    <source>
        <dbReference type="Proteomes" id="UP001634007"/>
    </source>
</evidence>
<dbReference type="SUPFAM" id="SSF50494">
    <property type="entry name" value="Trypsin-like serine proteases"/>
    <property type="match status" value="1"/>
</dbReference>
<dbReference type="EMBL" id="JBJKBG010000008">
    <property type="protein sequence ID" value="KAL3728298.1"/>
    <property type="molecule type" value="Genomic_DNA"/>
</dbReference>
<dbReference type="PRINTS" id="PR00834">
    <property type="entry name" value="PROTEASES2C"/>
</dbReference>